<reference evidence="2 3" key="1">
    <citation type="journal article" date="2021" name="Elife">
        <title>Chloroplast acquisition without the gene transfer in kleptoplastic sea slugs, Plakobranchus ocellatus.</title>
        <authorList>
            <person name="Maeda T."/>
            <person name="Takahashi S."/>
            <person name="Yoshida T."/>
            <person name="Shimamura S."/>
            <person name="Takaki Y."/>
            <person name="Nagai Y."/>
            <person name="Toyoda A."/>
            <person name="Suzuki Y."/>
            <person name="Arimoto A."/>
            <person name="Ishii H."/>
            <person name="Satoh N."/>
            <person name="Nishiyama T."/>
            <person name="Hasebe M."/>
            <person name="Maruyama T."/>
            <person name="Minagawa J."/>
            <person name="Obokata J."/>
            <person name="Shigenobu S."/>
        </authorList>
    </citation>
    <scope>NUCLEOTIDE SEQUENCE [LARGE SCALE GENOMIC DNA]</scope>
</reference>
<dbReference type="Proteomes" id="UP000762676">
    <property type="component" value="Unassembled WGS sequence"/>
</dbReference>
<comment type="caution">
    <text evidence="2">The sequence shown here is derived from an EMBL/GenBank/DDBJ whole genome shotgun (WGS) entry which is preliminary data.</text>
</comment>
<sequence>MRTLTIDRFLSRRNSSKSSSSSSNSSGSTTTISSGELCTGSTGFTAAASSSTSSKRSSSSKSVGREFSGSNLILEDLSMFYLRQMASSLKVIIVYNVLDIHIAVTYVVNHRRSRLPPR</sequence>
<accession>A0AAV4HHD5</accession>
<evidence type="ECO:0000313" key="2">
    <source>
        <dbReference type="EMBL" id="GFR96812.1"/>
    </source>
</evidence>
<organism evidence="2 3">
    <name type="scientific">Elysia marginata</name>
    <dbReference type="NCBI Taxonomy" id="1093978"/>
    <lineage>
        <taxon>Eukaryota</taxon>
        <taxon>Metazoa</taxon>
        <taxon>Spiralia</taxon>
        <taxon>Lophotrochozoa</taxon>
        <taxon>Mollusca</taxon>
        <taxon>Gastropoda</taxon>
        <taxon>Heterobranchia</taxon>
        <taxon>Euthyneura</taxon>
        <taxon>Panpulmonata</taxon>
        <taxon>Sacoglossa</taxon>
        <taxon>Placobranchoidea</taxon>
        <taxon>Plakobranchidae</taxon>
        <taxon>Elysia</taxon>
    </lineage>
</organism>
<evidence type="ECO:0000256" key="1">
    <source>
        <dbReference type="SAM" id="MobiDB-lite"/>
    </source>
</evidence>
<dbReference type="AlphaFoldDB" id="A0AAV4HHD5"/>
<proteinExistence type="predicted"/>
<feature type="region of interest" description="Disordered" evidence="1">
    <location>
        <begin position="1"/>
        <end position="66"/>
    </location>
</feature>
<evidence type="ECO:0000313" key="3">
    <source>
        <dbReference type="Proteomes" id="UP000762676"/>
    </source>
</evidence>
<protein>
    <submittedName>
        <fullName evidence="2">Uncharacterized protein</fullName>
    </submittedName>
</protein>
<gene>
    <name evidence="2" type="ORF">ElyMa_004461200</name>
</gene>
<keyword evidence="3" id="KW-1185">Reference proteome</keyword>
<feature type="compositionally biased region" description="Low complexity" evidence="1">
    <location>
        <begin position="12"/>
        <end position="66"/>
    </location>
</feature>
<name>A0AAV4HHD5_9GAST</name>
<dbReference type="EMBL" id="BMAT01009017">
    <property type="protein sequence ID" value="GFR96812.1"/>
    <property type="molecule type" value="Genomic_DNA"/>
</dbReference>